<name>A0AAD6XSR5_9AGAR</name>
<organism evidence="1 2">
    <name type="scientific">Mycena belliarum</name>
    <dbReference type="NCBI Taxonomy" id="1033014"/>
    <lineage>
        <taxon>Eukaryota</taxon>
        <taxon>Fungi</taxon>
        <taxon>Dikarya</taxon>
        <taxon>Basidiomycota</taxon>
        <taxon>Agaricomycotina</taxon>
        <taxon>Agaricomycetes</taxon>
        <taxon>Agaricomycetidae</taxon>
        <taxon>Agaricales</taxon>
        <taxon>Marasmiineae</taxon>
        <taxon>Mycenaceae</taxon>
        <taxon>Mycena</taxon>
    </lineage>
</organism>
<evidence type="ECO:0000313" key="1">
    <source>
        <dbReference type="EMBL" id="KAJ7100684.1"/>
    </source>
</evidence>
<keyword evidence="2" id="KW-1185">Reference proteome</keyword>
<reference evidence="1" key="1">
    <citation type="submission" date="2023-03" db="EMBL/GenBank/DDBJ databases">
        <title>Massive genome expansion in bonnet fungi (Mycena s.s.) driven by repeated elements and novel gene families across ecological guilds.</title>
        <authorList>
            <consortium name="Lawrence Berkeley National Laboratory"/>
            <person name="Harder C.B."/>
            <person name="Miyauchi S."/>
            <person name="Viragh M."/>
            <person name="Kuo A."/>
            <person name="Thoen E."/>
            <person name="Andreopoulos B."/>
            <person name="Lu D."/>
            <person name="Skrede I."/>
            <person name="Drula E."/>
            <person name="Henrissat B."/>
            <person name="Morin E."/>
            <person name="Kohler A."/>
            <person name="Barry K."/>
            <person name="LaButti K."/>
            <person name="Morin E."/>
            <person name="Salamov A."/>
            <person name="Lipzen A."/>
            <person name="Mereny Z."/>
            <person name="Hegedus B."/>
            <person name="Baldrian P."/>
            <person name="Stursova M."/>
            <person name="Weitz H."/>
            <person name="Taylor A."/>
            <person name="Grigoriev I.V."/>
            <person name="Nagy L.G."/>
            <person name="Martin F."/>
            <person name="Kauserud H."/>
        </authorList>
    </citation>
    <scope>NUCLEOTIDE SEQUENCE</scope>
    <source>
        <strain evidence="1">CBHHK173m</strain>
    </source>
</reference>
<dbReference type="Proteomes" id="UP001222325">
    <property type="component" value="Unassembled WGS sequence"/>
</dbReference>
<sequence>MFFRFYEHPGLHLPPDKQAELRTELLQIARGSLDPVPNYQCLSTSPDALDDKLIVVAYTGTDPDDSDEAESETHHPRAVAFISALYLDVPGLAHAVLHTGLTVAAPSVQRSGIVITLCTQLFQHVMPRHPRGIWVTTLAAVLSSLVTTEQFLYNTYPCSPSRDRASPAPLQEHLAIARTIDARYRAQLLIAPAATFDEAAFVFRGSLAWAPAACFRKDGDDPRFWHRKRGENEYFRALMRPGMGDEALLVGFIDVERIWERLERRRVEREKARL</sequence>
<proteinExistence type="predicted"/>
<dbReference type="EMBL" id="JARJCN010000005">
    <property type="protein sequence ID" value="KAJ7100684.1"/>
    <property type="molecule type" value="Genomic_DNA"/>
</dbReference>
<accession>A0AAD6XSR5</accession>
<evidence type="ECO:0000313" key="2">
    <source>
        <dbReference type="Proteomes" id="UP001222325"/>
    </source>
</evidence>
<dbReference type="AlphaFoldDB" id="A0AAD6XSR5"/>
<gene>
    <name evidence="1" type="ORF">B0H15DRAFT_458631</name>
</gene>
<protein>
    <submittedName>
        <fullName evidence="1">Uncharacterized protein</fullName>
    </submittedName>
</protein>
<comment type="caution">
    <text evidence="1">The sequence shown here is derived from an EMBL/GenBank/DDBJ whole genome shotgun (WGS) entry which is preliminary data.</text>
</comment>